<proteinExistence type="predicted"/>
<dbReference type="EMBL" id="CAXHTB010000020">
    <property type="protein sequence ID" value="CAL0327099.1"/>
    <property type="molecule type" value="Genomic_DNA"/>
</dbReference>
<gene>
    <name evidence="2" type="ORF">LLUT_LOCUS28159</name>
</gene>
<evidence type="ECO:0000256" key="1">
    <source>
        <dbReference type="SAM" id="MobiDB-lite"/>
    </source>
</evidence>
<dbReference type="AlphaFoldDB" id="A0AAV1Y0Y0"/>
<feature type="region of interest" description="Disordered" evidence="1">
    <location>
        <begin position="85"/>
        <end position="107"/>
    </location>
</feature>
<sequence length="107" mass="11921">MKFSAFCALFFVVGAALVFVTFSSPIDRASWFLGLFATKCGERRTVFAIGRKLKENGRDMRSNYIGDMGTVTLDDYNPTNPKQDAGKYVIGGPIEHMPKPKLPPRRS</sequence>
<dbReference type="Proteomes" id="UP001497480">
    <property type="component" value="Unassembled WGS sequence"/>
</dbReference>
<evidence type="ECO:0000313" key="3">
    <source>
        <dbReference type="Proteomes" id="UP001497480"/>
    </source>
</evidence>
<accession>A0AAV1Y0Y0</accession>
<comment type="caution">
    <text evidence="2">The sequence shown here is derived from an EMBL/GenBank/DDBJ whole genome shotgun (WGS) entry which is preliminary data.</text>
</comment>
<keyword evidence="3" id="KW-1185">Reference proteome</keyword>
<name>A0AAV1Y0Y0_LUPLU</name>
<protein>
    <submittedName>
        <fullName evidence="2">Uncharacterized protein</fullName>
    </submittedName>
</protein>
<evidence type="ECO:0000313" key="2">
    <source>
        <dbReference type="EMBL" id="CAL0327099.1"/>
    </source>
</evidence>
<dbReference type="PANTHER" id="PTHR37249:SF3">
    <property type="entry name" value="OS03G0206201 PROTEIN"/>
    <property type="match status" value="1"/>
</dbReference>
<reference evidence="2 3" key="1">
    <citation type="submission" date="2024-03" db="EMBL/GenBank/DDBJ databases">
        <authorList>
            <person name="Martinez-Hernandez J."/>
        </authorList>
    </citation>
    <scope>NUCLEOTIDE SEQUENCE [LARGE SCALE GENOMIC DNA]</scope>
</reference>
<organism evidence="2 3">
    <name type="scientific">Lupinus luteus</name>
    <name type="common">European yellow lupine</name>
    <dbReference type="NCBI Taxonomy" id="3873"/>
    <lineage>
        <taxon>Eukaryota</taxon>
        <taxon>Viridiplantae</taxon>
        <taxon>Streptophyta</taxon>
        <taxon>Embryophyta</taxon>
        <taxon>Tracheophyta</taxon>
        <taxon>Spermatophyta</taxon>
        <taxon>Magnoliopsida</taxon>
        <taxon>eudicotyledons</taxon>
        <taxon>Gunneridae</taxon>
        <taxon>Pentapetalae</taxon>
        <taxon>rosids</taxon>
        <taxon>fabids</taxon>
        <taxon>Fabales</taxon>
        <taxon>Fabaceae</taxon>
        <taxon>Papilionoideae</taxon>
        <taxon>50 kb inversion clade</taxon>
        <taxon>genistoids sensu lato</taxon>
        <taxon>core genistoids</taxon>
        <taxon>Genisteae</taxon>
        <taxon>Lupinus</taxon>
    </lineage>
</organism>
<dbReference type="PANTHER" id="PTHR37249">
    <property type="entry name" value="OS03G0206201 PROTEIN"/>
    <property type="match status" value="1"/>
</dbReference>